<reference evidence="2" key="3">
    <citation type="submission" date="2015-06" db="UniProtKB">
        <authorList>
            <consortium name="EnsemblMetazoa"/>
        </authorList>
    </citation>
    <scope>IDENTIFICATION</scope>
</reference>
<reference evidence="3" key="1">
    <citation type="submission" date="2012-12" db="EMBL/GenBank/DDBJ databases">
        <authorList>
            <person name="Hellsten U."/>
            <person name="Grimwood J."/>
            <person name="Chapman J.A."/>
            <person name="Shapiro H."/>
            <person name="Aerts A."/>
            <person name="Otillar R.P."/>
            <person name="Terry A.Y."/>
            <person name="Boore J.L."/>
            <person name="Simakov O."/>
            <person name="Marletaz F."/>
            <person name="Cho S.-J."/>
            <person name="Edsinger-Gonzales E."/>
            <person name="Havlak P."/>
            <person name="Kuo D.-H."/>
            <person name="Larsson T."/>
            <person name="Lv J."/>
            <person name="Arendt D."/>
            <person name="Savage R."/>
            <person name="Osoegawa K."/>
            <person name="de Jong P."/>
            <person name="Lindberg D.R."/>
            <person name="Seaver E.C."/>
            <person name="Weisblat D.A."/>
            <person name="Putnam N.H."/>
            <person name="Grigoriev I.V."/>
            <person name="Rokhsar D.S."/>
        </authorList>
    </citation>
    <scope>NUCLEOTIDE SEQUENCE</scope>
</reference>
<dbReference type="KEGG" id="hro:HELRODRAFT_65527"/>
<protein>
    <recommendedName>
        <fullName evidence="1">GST C-terminal domain-containing protein</fullName>
    </recommendedName>
</protein>
<dbReference type="STRING" id="6412.T1FY90"/>
<dbReference type="OrthoDB" id="1935530at2759"/>
<evidence type="ECO:0000313" key="2">
    <source>
        <dbReference type="EnsemblMetazoa" id="HelroP65527"/>
    </source>
</evidence>
<dbReference type="EMBL" id="AMQM01000779">
    <property type="status" value="NOT_ANNOTATED_CDS"/>
    <property type="molecule type" value="Genomic_DNA"/>
</dbReference>
<organism evidence="2 3">
    <name type="scientific">Helobdella robusta</name>
    <name type="common">Californian leech</name>
    <dbReference type="NCBI Taxonomy" id="6412"/>
    <lineage>
        <taxon>Eukaryota</taxon>
        <taxon>Metazoa</taxon>
        <taxon>Spiralia</taxon>
        <taxon>Lophotrochozoa</taxon>
        <taxon>Annelida</taxon>
        <taxon>Clitellata</taxon>
        <taxon>Hirudinea</taxon>
        <taxon>Rhynchobdellida</taxon>
        <taxon>Glossiphoniidae</taxon>
        <taxon>Helobdella</taxon>
    </lineage>
</organism>
<dbReference type="CTD" id="20213788"/>
<dbReference type="GO" id="GO:0005737">
    <property type="term" value="C:cytoplasm"/>
    <property type="evidence" value="ECO:0000318"/>
    <property type="project" value="GO_Central"/>
</dbReference>
<dbReference type="PROSITE" id="PS50405">
    <property type="entry name" value="GST_CTER"/>
    <property type="match status" value="1"/>
</dbReference>
<dbReference type="GO" id="GO:0005254">
    <property type="term" value="F:chloride channel activity"/>
    <property type="evidence" value="ECO:0000318"/>
    <property type="project" value="GO_Central"/>
</dbReference>
<dbReference type="HOGENOM" id="CLU_147080_0_0_1"/>
<dbReference type="Proteomes" id="UP000015101">
    <property type="component" value="Unassembled WGS sequence"/>
</dbReference>
<name>T1FY90_HELRO</name>
<dbReference type="PANTHER" id="PTHR43920">
    <property type="entry name" value="CHLORIDE INTRACELLULAR CHANNEL, ISOFORM A"/>
    <property type="match status" value="1"/>
</dbReference>
<gene>
    <name evidence="2" type="primary">20213788</name>
</gene>
<evidence type="ECO:0000313" key="3">
    <source>
        <dbReference type="Proteomes" id="UP000015101"/>
    </source>
</evidence>
<dbReference type="AlphaFoldDB" id="T1FY90"/>
<accession>T1FY90</accession>
<dbReference type="Gene3D" id="1.20.1050.10">
    <property type="match status" value="1"/>
</dbReference>
<dbReference type="InterPro" id="IPR010987">
    <property type="entry name" value="Glutathione-S-Trfase_C-like"/>
</dbReference>
<dbReference type="EnsemblMetazoa" id="HelroT65527">
    <property type="protein sequence ID" value="HelroP65527"/>
    <property type="gene ID" value="HelroG65527"/>
</dbReference>
<dbReference type="SUPFAM" id="SSF47616">
    <property type="entry name" value="GST C-terminal domain-like"/>
    <property type="match status" value="1"/>
</dbReference>
<dbReference type="InterPro" id="IPR036282">
    <property type="entry name" value="Glutathione-S-Trfase_C_sf"/>
</dbReference>
<feature type="domain" description="GST C-terminal" evidence="1">
    <location>
        <begin position="1"/>
        <end position="85"/>
    </location>
</feature>
<dbReference type="Pfam" id="PF13410">
    <property type="entry name" value="GST_C_2"/>
    <property type="match status" value="1"/>
</dbReference>
<keyword evidence="3" id="KW-1185">Reference proteome</keyword>
<evidence type="ECO:0000259" key="1">
    <source>
        <dbReference type="PROSITE" id="PS50405"/>
    </source>
</evidence>
<dbReference type="GO" id="GO:0006821">
    <property type="term" value="P:chloride transport"/>
    <property type="evidence" value="ECO:0000318"/>
    <property type="project" value="GO_Central"/>
</dbReference>
<proteinExistence type="predicted"/>
<dbReference type="EMBL" id="AMQM01000778">
    <property type="status" value="NOT_ANNOTATED_CDS"/>
    <property type="molecule type" value="Genomic_DNA"/>
</dbReference>
<sequence length="91" mass="10578">MLKCLEKLESYLKSSEFDFLVGNYLSRADCYLLPTLQHIRVAGKAYRGFEIPTEFKSLWTYLKNAYSTDAFLESCPADREIVTHYITKVII</sequence>
<dbReference type="eggNOG" id="KOG1422">
    <property type="taxonomic scope" value="Eukaryota"/>
</dbReference>
<dbReference type="PANTHER" id="PTHR43920:SF5">
    <property type="entry name" value="CHLORIDE INTRACELLULAR CHANNEL CLIC"/>
    <property type="match status" value="1"/>
</dbReference>
<dbReference type="GO" id="GO:0016324">
    <property type="term" value="C:apical plasma membrane"/>
    <property type="evidence" value="ECO:0000318"/>
    <property type="project" value="GO_Central"/>
</dbReference>
<reference evidence="3" key="2">
    <citation type="journal article" date="2013" name="Nature">
        <title>Insights into bilaterian evolution from three spiralian genomes.</title>
        <authorList>
            <person name="Simakov O."/>
            <person name="Marletaz F."/>
            <person name="Cho S.J."/>
            <person name="Edsinger-Gonzales E."/>
            <person name="Havlak P."/>
            <person name="Hellsten U."/>
            <person name="Kuo D.H."/>
            <person name="Larsson T."/>
            <person name="Lv J."/>
            <person name="Arendt D."/>
            <person name="Savage R."/>
            <person name="Osoegawa K."/>
            <person name="de Jong P."/>
            <person name="Grimwood J."/>
            <person name="Chapman J.A."/>
            <person name="Shapiro H."/>
            <person name="Aerts A."/>
            <person name="Otillar R.P."/>
            <person name="Terry A.Y."/>
            <person name="Boore J.L."/>
            <person name="Grigoriev I.V."/>
            <person name="Lindberg D.R."/>
            <person name="Seaver E.C."/>
            <person name="Weisblat D.A."/>
            <person name="Putnam N.H."/>
            <person name="Rokhsar D.S."/>
        </authorList>
    </citation>
    <scope>NUCLEOTIDE SEQUENCE</scope>
</reference>